<protein>
    <submittedName>
        <fullName evidence="2">Uncharacterized protein</fullName>
    </submittedName>
</protein>
<organism evidence="2 3">
    <name type="scientific">Leishmania naiffi</name>
    <dbReference type="NCBI Taxonomy" id="5678"/>
    <lineage>
        <taxon>Eukaryota</taxon>
        <taxon>Discoba</taxon>
        <taxon>Euglenozoa</taxon>
        <taxon>Kinetoplastea</taxon>
        <taxon>Metakinetoplastina</taxon>
        <taxon>Trypanosomatida</taxon>
        <taxon>Trypanosomatidae</taxon>
        <taxon>Leishmaniinae</taxon>
        <taxon>Leishmania</taxon>
        <taxon>Leishmania naiffi species complex</taxon>
    </lineage>
</organism>
<feature type="region of interest" description="Disordered" evidence="1">
    <location>
        <begin position="1"/>
        <end position="34"/>
    </location>
</feature>
<feature type="compositionally biased region" description="Low complexity" evidence="1">
    <location>
        <begin position="1"/>
        <end position="26"/>
    </location>
</feature>
<evidence type="ECO:0000256" key="1">
    <source>
        <dbReference type="SAM" id="MobiDB-lite"/>
    </source>
</evidence>
<gene>
    <name evidence="2" type="ORF">Q4I28_006936</name>
</gene>
<feature type="region of interest" description="Disordered" evidence="1">
    <location>
        <begin position="180"/>
        <end position="213"/>
    </location>
</feature>
<dbReference type="Proteomes" id="UP001501274">
    <property type="component" value="Unassembled WGS sequence"/>
</dbReference>
<feature type="region of interest" description="Disordered" evidence="1">
    <location>
        <begin position="310"/>
        <end position="332"/>
    </location>
</feature>
<feature type="compositionally biased region" description="Acidic residues" evidence="1">
    <location>
        <begin position="199"/>
        <end position="210"/>
    </location>
</feature>
<evidence type="ECO:0000313" key="2">
    <source>
        <dbReference type="EMBL" id="KAL0518667.1"/>
    </source>
</evidence>
<evidence type="ECO:0000313" key="3">
    <source>
        <dbReference type="Proteomes" id="UP001501274"/>
    </source>
</evidence>
<dbReference type="AlphaFoldDB" id="A0AAW3B8Q0"/>
<name>A0AAW3B8Q0_9TRYP</name>
<dbReference type="EMBL" id="JBAMZN010000035">
    <property type="protein sequence ID" value="KAL0518667.1"/>
    <property type="molecule type" value="Genomic_DNA"/>
</dbReference>
<proteinExistence type="predicted"/>
<comment type="caution">
    <text evidence="2">The sequence shown here is derived from an EMBL/GenBank/DDBJ whole genome shotgun (WGS) entry which is preliminary data.</text>
</comment>
<sequence length="397" mass="41840">MSLFDVDSSCSFSDASSSSSDEGTLPTCPPPPPLATYDSLPSVGKSGTIASCAGPLSALEQRRHMAQLDAARQRNRGVLWRNELLGSPAVDLKGVIADASSVQAERTYATSDPGKFGNSIAAALSLRREEREKALLKRLQQQRKAEEEGSDGKALAEKDMEVGVFVTAAYKALLRRNLHPAGRNIGDQGAQLPTKANYDDDGEGSDDDNDGPLGVYLRQLEATVHPATPTNRAPPSASQLTTGDYYECIMKAPLLEEKNASGTAVAGPRSGGSAGDGTEALPAVALSMEGSDLTSLTAPTLRETQDPIKHRAAGSSPMPGSLNVPQTDVEETKGDVKPAVTTEGEADDVHSAVLTHARLLFDARQSKNYRGVNHATLVAAARRCDERIGTSLFASLS</sequence>
<accession>A0AAW3B8Q0</accession>
<keyword evidence="3" id="KW-1185">Reference proteome</keyword>
<reference evidence="2 3" key="1">
    <citation type="submission" date="2024-02" db="EMBL/GenBank/DDBJ databases">
        <title>FIRST GENOME SEQUENCES OF Leishmania (Viannia) shawi, Leishmania (Viannia) lindenbergi AND Leishmania (Viannia) utingensis.</title>
        <authorList>
            <person name="Resadore F."/>
            <person name="Custodio M.G.F."/>
            <person name="Boite M.C."/>
            <person name="Cupolillo E."/>
            <person name="Ferreira G.E.M."/>
        </authorList>
    </citation>
    <scope>NUCLEOTIDE SEQUENCE [LARGE SCALE GENOMIC DNA]</scope>
    <source>
        <strain evidence="2 3">MDAS/BR/1979/M5533</strain>
    </source>
</reference>